<feature type="region of interest" description="Disordered" evidence="4">
    <location>
        <begin position="393"/>
        <end position="424"/>
    </location>
</feature>
<feature type="compositionally biased region" description="Polar residues" evidence="4">
    <location>
        <begin position="798"/>
        <end position="814"/>
    </location>
</feature>
<feature type="compositionally biased region" description="Polar residues" evidence="4">
    <location>
        <begin position="961"/>
        <end position="971"/>
    </location>
</feature>
<feature type="region of interest" description="Disordered" evidence="4">
    <location>
        <begin position="961"/>
        <end position="980"/>
    </location>
</feature>
<dbReference type="PANTHER" id="PTHR24113">
    <property type="entry name" value="RAN GTPASE-ACTIVATING PROTEIN 1"/>
    <property type="match status" value="1"/>
</dbReference>
<feature type="region of interest" description="Disordered" evidence="4">
    <location>
        <begin position="989"/>
        <end position="1114"/>
    </location>
</feature>
<dbReference type="Proteomes" id="UP000221165">
    <property type="component" value="Unassembled WGS sequence"/>
</dbReference>
<accession>A0A2C6L5X7</accession>
<dbReference type="RefSeq" id="XP_067924815.1">
    <property type="nucleotide sequence ID" value="XM_068063205.1"/>
</dbReference>
<dbReference type="SUPFAM" id="SSF52047">
    <property type="entry name" value="RNI-like"/>
    <property type="match status" value="1"/>
</dbReference>
<dbReference type="GO" id="GO:0005634">
    <property type="term" value="C:nucleus"/>
    <property type="evidence" value="ECO:0007669"/>
    <property type="project" value="TreeGrafter"/>
</dbReference>
<feature type="region of interest" description="Disordered" evidence="4">
    <location>
        <begin position="651"/>
        <end position="707"/>
    </location>
</feature>
<proteinExistence type="predicted"/>
<dbReference type="Pfam" id="PF13516">
    <property type="entry name" value="LRR_6"/>
    <property type="match status" value="2"/>
</dbReference>
<feature type="region of interest" description="Disordered" evidence="4">
    <location>
        <begin position="83"/>
        <end position="115"/>
    </location>
</feature>
<feature type="region of interest" description="Disordered" evidence="4">
    <location>
        <begin position="763"/>
        <end position="814"/>
    </location>
</feature>
<evidence type="ECO:0000256" key="2">
    <source>
        <dbReference type="ARBA" id="ARBA00022614"/>
    </source>
</evidence>
<comment type="caution">
    <text evidence="5">The sequence shown here is derived from an EMBL/GenBank/DDBJ whole genome shotgun (WGS) entry which is preliminary data.</text>
</comment>
<dbReference type="InterPro" id="IPR032675">
    <property type="entry name" value="LRR_dom_sf"/>
</dbReference>
<evidence type="ECO:0000256" key="3">
    <source>
        <dbReference type="ARBA" id="ARBA00022737"/>
    </source>
</evidence>
<feature type="compositionally biased region" description="Polar residues" evidence="4">
    <location>
        <begin position="101"/>
        <end position="112"/>
    </location>
</feature>
<feature type="compositionally biased region" description="Pro residues" evidence="4">
    <location>
        <begin position="472"/>
        <end position="482"/>
    </location>
</feature>
<feature type="compositionally biased region" description="Low complexity" evidence="4">
    <location>
        <begin position="677"/>
        <end position="698"/>
    </location>
</feature>
<feature type="region of interest" description="Disordered" evidence="4">
    <location>
        <begin position="263"/>
        <end position="318"/>
    </location>
</feature>
<dbReference type="GO" id="GO:0031267">
    <property type="term" value="F:small GTPase binding"/>
    <property type="evidence" value="ECO:0007669"/>
    <property type="project" value="TreeGrafter"/>
</dbReference>
<evidence type="ECO:0000313" key="6">
    <source>
        <dbReference type="Proteomes" id="UP000221165"/>
    </source>
</evidence>
<dbReference type="EMBL" id="MIGC01001272">
    <property type="protein sequence ID" value="PHJ23138.1"/>
    <property type="molecule type" value="Genomic_DNA"/>
</dbReference>
<dbReference type="GO" id="GO:0005829">
    <property type="term" value="C:cytosol"/>
    <property type="evidence" value="ECO:0007669"/>
    <property type="project" value="TreeGrafter"/>
</dbReference>
<dbReference type="SMART" id="SM00368">
    <property type="entry name" value="LRR_RI"/>
    <property type="match status" value="2"/>
</dbReference>
<feature type="compositionally biased region" description="Low complexity" evidence="4">
    <location>
        <begin position="763"/>
        <end position="772"/>
    </location>
</feature>
<feature type="region of interest" description="Disordered" evidence="4">
    <location>
        <begin position="1189"/>
        <end position="1211"/>
    </location>
</feature>
<sequence>MEPDAPLSPFAVPNKRSSWQQRLLRYTHRHFASFLSQWKSMHSPLLVDFHSFCRILLPSEYQCKSQVPLTNAPRPTAVTSRLHANASSTHEELDASREAYNPSTSLGSSRTTELVHRKVESPGKGNAGYWPHLRDANLPLQADGGMAASGEGCGSDEAAGITETAQLQKLAEDVWAAFQDRGGLEIFQVLGGMAWLLPTCLNAKARAFCSIFDITGTGGLTFAELSILLDRSLAGLAKIVGCPVIETLAAPYCREFIRKAVSERDAPQEEQESDEISPSRDEEEGEYAEESDEEQDEGESRDDEENDDDDDMAVATSTDEVPLALFINILHEKKEENHNENEDSSYALTALHPEARQRFSDVGELKSHLEELRKNLQQLPKTLAQAARDCLPSFSKASTSSPTHDKNSHLHQGNRQGGGGGGVMDLSGVQFDPFRIRYLAKFARHLNVETLILPSSPFIPTHQEADKALSPSPSPRQRPSHPPENLKNLSCLKNEDTLQTTQSPSRDRQKETTLPNLSQYGGSSHGLSTKENQAEEEGEASVKTSRSRSCSKEKKESPSERRDEEDRGIERLRNGQNESSSYHSCKPSAGGGAAGGGSLGVSIPLAKMLNRKEICLDLSGKNLTSLEAALIARTLLTASWIEELHLNDNSFGSAPPRGMARAPLRSSSSSHNLNEDTSTISSSSSSATTRTSVSSPSTGASGDPTHSSTAAAQLLGVSLTCMKNLRVLDLNRCRLSPVDTLHLLECLRRCRHLRRLLLSSSMMCDSSSSSSSNTSPTAPPTRRTFLQSNRKTKERSVLSISSSPNSFYTPRSGNNRLSLASPNISRATGGGASASSRLLPATIDLDSGEEEGGGASVSTAGMNKRYEEERVCRFAAEALQKDWGEMEEVDFSDCEINDGGLDLLARAFSFHESIQSINLSGNPITVVGLRSLCRAMRSNRSVRVLSLKQLECIPNRRKSLSISSPRKSTLQSSSRPYSRSSMALLHPTQEEGKGLATASDVVSSSSSSSPPLLHPPSSSSSSLSSSLFGLKKEEEDRPSCENFEGSPSTQRREDDGGLGSSLLSPSIEDQPKRESDKNEEEGEEEENRGEEGREEDMKAAEQRALDKSEERHFNLEREEEATLLLQMLQRAVGFNAQYTQLRRHTSAFEVSVGAPLMCETLASWLDGDSYLQKKLLSRLQSVRRIQEVSQHIHHSTGRSPRSRLGGGTGGGALDPVQEEAVDSSLYRNLKVLNKMQVTLLLHLLLVEKKVRLQR</sequence>
<keyword evidence="6" id="KW-1185">Reference proteome</keyword>
<dbReference type="InterPro" id="IPR027038">
    <property type="entry name" value="RanGap"/>
</dbReference>
<dbReference type="GO" id="GO:0048471">
    <property type="term" value="C:perinuclear region of cytoplasm"/>
    <property type="evidence" value="ECO:0007669"/>
    <property type="project" value="TreeGrafter"/>
</dbReference>
<keyword evidence="2" id="KW-0433">Leucine-rich repeat</keyword>
<dbReference type="GO" id="GO:0005096">
    <property type="term" value="F:GTPase activator activity"/>
    <property type="evidence" value="ECO:0007669"/>
    <property type="project" value="UniProtKB-KW"/>
</dbReference>
<keyword evidence="1" id="KW-0343">GTPase activation</keyword>
<dbReference type="PANTHER" id="PTHR24113:SF12">
    <property type="entry name" value="RAN GTPASE-ACTIVATING PROTEIN 1"/>
    <property type="match status" value="1"/>
</dbReference>
<organism evidence="5 6">
    <name type="scientific">Cystoisospora suis</name>
    <dbReference type="NCBI Taxonomy" id="483139"/>
    <lineage>
        <taxon>Eukaryota</taxon>
        <taxon>Sar</taxon>
        <taxon>Alveolata</taxon>
        <taxon>Apicomplexa</taxon>
        <taxon>Conoidasida</taxon>
        <taxon>Coccidia</taxon>
        <taxon>Eucoccidiorida</taxon>
        <taxon>Eimeriorina</taxon>
        <taxon>Sarcocystidae</taxon>
        <taxon>Cystoisospora</taxon>
    </lineage>
</organism>
<dbReference type="AlphaFoldDB" id="A0A2C6L5X7"/>
<feature type="compositionally biased region" description="Low complexity" evidence="4">
    <location>
        <begin position="1003"/>
        <end position="1027"/>
    </location>
</feature>
<feature type="compositionally biased region" description="Basic and acidic residues" evidence="4">
    <location>
        <begin position="1089"/>
        <end position="1114"/>
    </location>
</feature>
<protein>
    <submittedName>
        <fullName evidence="5">Leucine rich repeat protein</fullName>
    </submittedName>
</protein>
<dbReference type="GO" id="GO:0006913">
    <property type="term" value="P:nucleocytoplasmic transport"/>
    <property type="evidence" value="ECO:0007669"/>
    <property type="project" value="TreeGrafter"/>
</dbReference>
<feature type="compositionally biased region" description="Basic and acidic residues" evidence="4">
    <location>
        <begin position="550"/>
        <end position="573"/>
    </location>
</feature>
<feature type="compositionally biased region" description="Polar residues" evidence="4">
    <location>
        <begin position="512"/>
        <end position="531"/>
    </location>
</feature>
<name>A0A2C6L5X7_9APIC</name>
<dbReference type="GeneID" id="94426416"/>
<dbReference type="VEuPathDB" id="ToxoDB:CSUI_003007"/>
<feature type="region of interest" description="Disordered" evidence="4">
    <location>
        <begin position="462"/>
        <end position="595"/>
    </location>
</feature>
<feature type="compositionally biased region" description="Polar residues" evidence="4">
    <location>
        <begin position="665"/>
        <end position="676"/>
    </location>
</feature>
<dbReference type="InterPro" id="IPR001611">
    <property type="entry name" value="Leu-rich_rpt"/>
</dbReference>
<keyword evidence="3" id="KW-0677">Repeat</keyword>
<feature type="compositionally biased region" description="Acidic residues" evidence="4">
    <location>
        <begin position="1077"/>
        <end position="1088"/>
    </location>
</feature>
<evidence type="ECO:0000256" key="1">
    <source>
        <dbReference type="ARBA" id="ARBA00022468"/>
    </source>
</evidence>
<dbReference type="OrthoDB" id="120976at2759"/>
<feature type="compositionally biased region" description="Basic and acidic residues" evidence="4">
    <location>
        <begin position="1030"/>
        <end position="1039"/>
    </location>
</feature>
<dbReference type="Gene3D" id="3.80.10.10">
    <property type="entry name" value="Ribonuclease Inhibitor"/>
    <property type="match status" value="2"/>
</dbReference>
<feature type="compositionally biased region" description="Acidic residues" evidence="4">
    <location>
        <begin position="268"/>
        <end position="312"/>
    </location>
</feature>
<reference evidence="5 6" key="1">
    <citation type="journal article" date="2017" name="Int. J. Parasitol.">
        <title>The genome of the protozoan parasite Cystoisospora suis and a reverse vaccinology approach to identify vaccine candidates.</title>
        <authorList>
            <person name="Palmieri N."/>
            <person name="Shrestha A."/>
            <person name="Ruttkowski B."/>
            <person name="Beck T."/>
            <person name="Vogl C."/>
            <person name="Tomley F."/>
            <person name="Blake D.P."/>
            <person name="Joachim A."/>
        </authorList>
    </citation>
    <scope>NUCLEOTIDE SEQUENCE [LARGE SCALE GENOMIC DNA]</scope>
    <source>
        <strain evidence="5 6">Wien I</strain>
    </source>
</reference>
<feature type="compositionally biased region" description="Polar residues" evidence="4">
    <location>
        <begin position="574"/>
        <end position="583"/>
    </location>
</feature>
<evidence type="ECO:0000256" key="4">
    <source>
        <dbReference type="SAM" id="MobiDB-lite"/>
    </source>
</evidence>
<evidence type="ECO:0000313" key="5">
    <source>
        <dbReference type="EMBL" id="PHJ23138.1"/>
    </source>
</evidence>
<gene>
    <name evidence="5" type="ORF">CSUI_003007</name>
</gene>